<keyword evidence="5" id="KW-1185">Reference proteome</keyword>
<gene>
    <name evidence="4" type="ORF">FHX42_001175</name>
</gene>
<dbReference type="Proteomes" id="UP000569329">
    <property type="component" value="Unassembled WGS sequence"/>
</dbReference>
<dbReference type="InterPro" id="IPR050832">
    <property type="entry name" value="Bact_Acetyltransf"/>
</dbReference>
<evidence type="ECO:0000256" key="1">
    <source>
        <dbReference type="ARBA" id="ARBA00022679"/>
    </source>
</evidence>
<name>A0A839DU94_9PSEU</name>
<dbReference type="InterPro" id="IPR016181">
    <property type="entry name" value="Acyl_CoA_acyltransferase"/>
</dbReference>
<dbReference type="Gene3D" id="3.40.630.30">
    <property type="match status" value="1"/>
</dbReference>
<dbReference type="Pfam" id="PF00583">
    <property type="entry name" value="Acetyltransf_1"/>
    <property type="match status" value="1"/>
</dbReference>
<dbReference type="PANTHER" id="PTHR43877">
    <property type="entry name" value="AMINOALKYLPHOSPHONATE N-ACETYLTRANSFERASE-RELATED-RELATED"/>
    <property type="match status" value="1"/>
</dbReference>
<dbReference type="InterPro" id="IPR000182">
    <property type="entry name" value="GNAT_dom"/>
</dbReference>
<dbReference type="CDD" id="cd04301">
    <property type="entry name" value="NAT_SF"/>
    <property type="match status" value="1"/>
</dbReference>
<evidence type="ECO:0000259" key="3">
    <source>
        <dbReference type="PROSITE" id="PS51186"/>
    </source>
</evidence>
<dbReference type="RefSeq" id="WP_182543075.1">
    <property type="nucleotide sequence ID" value="NZ_JACGWZ010000001.1"/>
</dbReference>
<reference evidence="4 5" key="1">
    <citation type="submission" date="2020-07" db="EMBL/GenBank/DDBJ databases">
        <title>Sequencing the genomes of 1000 actinobacteria strains.</title>
        <authorList>
            <person name="Klenk H.-P."/>
        </authorList>
    </citation>
    <scope>NUCLEOTIDE SEQUENCE [LARGE SCALE GENOMIC DNA]</scope>
    <source>
        <strain evidence="4 5">DSM 45975</strain>
    </source>
</reference>
<protein>
    <submittedName>
        <fullName evidence="4">GNAT superfamily N-acetyltransferase</fullName>
    </submittedName>
</protein>
<keyword evidence="2" id="KW-0012">Acyltransferase</keyword>
<evidence type="ECO:0000256" key="2">
    <source>
        <dbReference type="ARBA" id="ARBA00023315"/>
    </source>
</evidence>
<proteinExistence type="predicted"/>
<feature type="domain" description="N-acetyltransferase" evidence="3">
    <location>
        <begin position="54"/>
        <end position="204"/>
    </location>
</feature>
<dbReference type="GO" id="GO:0016747">
    <property type="term" value="F:acyltransferase activity, transferring groups other than amino-acyl groups"/>
    <property type="evidence" value="ECO:0007669"/>
    <property type="project" value="InterPro"/>
</dbReference>
<evidence type="ECO:0000313" key="4">
    <source>
        <dbReference type="EMBL" id="MBA8823846.1"/>
    </source>
</evidence>
<keyword evidence="1 4" id="KW-0808">Transferase</keyword>
<organism evidence="4 5">
    <name type="scientific">Halosaccharopolyspora lacisalsi</name>
    <dbReference type="NCBI Taxonomy" id="1000566"/>
    <lineage>
        <taxon>Bacteria</taxon>
        <taxon>Bacillati</taxon>
        <taxon>Actinomycetota</taxon>
        <taxon>Actinomycetes</taxon>
        <taxon>Pseudonocardiales</taxon>
        <taxon>Pseudonocardiaceae</taxon>
        <taxon>Halosaccharopolyspora</taxon>
    </lineage>
</organism>
<dbReference type="SUPFAM" id="SSF55729">
    <property type="entry name" value="Acyl-CoA N-acyltransferases (Nat)"/>
    <property type="match status" value="1"/>
</dbReference>
<dbReference type="PROSITE" id="PS51186">
    <property type="entry name" value="GNAT"/>
    <property type="match status" value="1"/>
</dbReference>
<evidence type="ECO:0000313" key="5">
    <source>
        <dbReference type="Proteomes" id="UP000569329"/>
    </source>
</evidence>
<dbReference type="AlphaFoldDB" id="A0A839DU94"/>
<comment type="caution">
    <text evidence="4">The sequence shown here is derived from an EMBL/GenBank/DDBJ whole genome shotgun (WGS) entry which is preliminary data.</text>
</comment>
<sequence>MEPTLWMNNPEYGTGRGALGDRSEVRVLGAALTRAHATAVDLPATVRTHQGVDIVLTQGQPQDCHAVAVTHHRCSPQTLITRYHAASSHLSEHWLAQLTAPEQGVCLLAWRDQDVVAMAQLMPVAQSASAELGVLVEDAWQQRGIGSALISTLMGLATATGIHTVHAHCLPGQSGVLRAAHRAGLDRIELTDDEAVQIRLPHPI</sequence>
<dbReference type="EMBL" id="JACGWZ010000001">
    <property type="protein sequence ID" value="MBA8823846.1"/>
    <property type="molecule type" value="Genomic_DNA"/>
</dbReference>
<accession>A0A839DU94</accession>